<evidence type="ECO:0000256" key="4">
    <source>
        <dbReference type="ARBA" id="ARBA00022777"/>
    </source>
</evidence>
<keyword evidence="9" id="KW-1185">Reference proteome</keyword>
<evidence type="ECO:0000256" key="5">
    <source>
        <dbReference type="ARBA" id="ARBA00022840"/>
    </source>
</evidence>
<keyword evidence="3 7" id="KW-0547">Nucleotide-binding</keyword>
<dbReference type="RefSeq" id="WP_081820308.1">
    <property type="nucleotide sequence ID" value="NZ_CABMJZ010000140.1"/>
</dbReference>
<name>A0A4U8Q5T4_9FIRM</name>
<sequence length="179" mass="19710">MSNVVLIGMPGVGKSTVGVILAKVLGYHFVDADILIQEQEGRLLREIIEEDGVDGFIEIENRVNSRIQEENAVIATGGSVVYGKDAMENLSRIGTVVYLQLDYIDLFTRLGDLKGRGVVLREGQTLRNLFDERTPLYDKYADIVVNEAGLTVEETLDAVVEGLKKLGIAPGDRSKCRKK</sequence>
<dbReference type="GO" id="GO:0000287">
    <property type="term" value="F:magnesium ion binding"/>
    <property type="evidence" value="ECO:0007669"/>
    <property type="project" value="UniProtKB-UniRule"/>
</dbReference>
<dbReference type="GO" id="GO:0004765">
    <property type="term" value="F:shikimate kinase activity"/>
    <property type="evidence" value="ECO:0007669"/>
    <property type="project" value="UniProtKB-UniRule"/>
</dbReference>
<dbReference type="UniPathway" id="UPA00053">
    <property type="reaction ID" value="UER00088"/>
</dbReference>
<dbReference type="AlphaFoldDB" id="A0A4U8Q5T4"/>
<evidence type="ECO:0000256" key="1">
    <source>
        <dbReference type="ARBA" id="ARBA00022605"/>
    </source>
</evidence>
<comment type="pathway">
    <text evidence="7">Metabolic intermediate biosynthesis; chorismate biosynthesis; chorismate from D-erythrose 4-phosphate and phosphoenolpyruvate: step 5/7.</text>
</comment>
<evidence type="ECO:0000313" key="9">
    <source>
        <dbReference type="Proteomes" id="UP000306509"/>
    </source>
</evidence>
<evidence type="ECO:0000313" key="8">
    <source>
        <dbReference type="EMBL" id="TLD00215.1"/>
    </source>
</evidence>
<comment type="cofactor">
    <cofactor evidence="7">
        <name>Mg(2+)</name>
        <dbReference type="ChEBI" id="CHEBI:18420"/>
    </cofactor>
    <text evidence="7">Binds 1 Mg(2+) ion per subunit.</text>
</comment>
<dbReference type="GO" id="GO:0005524">
    <property type="term" value="F:ATP binding"/>
    <property type="evidence" value="ECO:0007669"/>
    <property type="project" value="UniProtKB-UniRule"/>
</dbReference>
<evidence type="ECO:0000256" key="2">
    <source>
        <dbReference type="ARBA" id="ARBA00022679"/>
    </source>
</evidence>
<keyword evidence="5 7" id="KW-0067">ATP-binding</keyword>
<evidence type="ECO:0000256" key="6">
    <source>
        <dbReference type="ARBA" id="ARBA00023141"/>
    </source>
</evidence>
<feature type="binding site" evidence="7">
    <location>
        <position position="116"/>
    </location>
    <ligand>
        <name>ATP</name>
        <dbReference type="ChEBI" id="CHEBI:30616"/>
    </ligand>
</feature>
<proteinExistence type="inferred from homology"/>
<dbReference type="InterPro" id="IPR027417">
    <property type="entry name" value="P-loop_NTPase"/>
</dbReference>
<comment type="caution">
    <text evidence="7">Lacks conserved residue(s) required for the propagation of feature annotation.</text>
</comment>
<keyword evidence="7" id="KW-0479">Metal-binding</keyword>
<dbReference type="PANTHER" id="PTHR21087">
    <property type="entry name" value="SHIKIMATE KINASE"/>
    <property type="match status" value="1"/>
</dbReference>
<keyword evidence="1 7" id="KW-0028">Amino-acid biosynthesis</keyword>
<comment type="caution">
    <text evidence="8">The sequence shown here is derived from an EMBL/GenBank/DDBJ whole genome shotgun (WGS) entry which is preliminary data.</text>
</comment>
<keyword evidence="7" id="KW-0963">Cytoplasm</keyword>
<dbReference type="SUPFAM" id="SSF52540">
    <property type="entry name" value="P-loop containing nucleoside triphosphate hydrolases"/>
    <property type="match status" value="1"/>
</dbReference>
<feature type="binding site" evidence="7">
    <location>
        <position position="78"/>
    </location>
    <ligand>
        <name>substrate</name>
    </ligand>
</feature>
<keyword evidence="7" id="KW-0460">Magnesium</keyword>
<dbReference type="HAMAP" id="MF_00109">
    <property type="entry name" value="Shikimate_kinase"/>
    <property type="match status" value="1"/>
</dbReference>
<keyword evidence="4 7" id="KW-0418">Kinase</keyword>
<comment type="function">
    <text evidence="7">Catalyzes the specific phosphorylation of the 3-hydroxyl group of shikimic acid using ATP as a cosubstrate.</text>
</comment>
<dbReference type="Proteomes" id="UP000306509">
    <property type="component" value="Unassembled WGS sequence"/>
</dbReference>
<organism evidence="8 9">
    <name type="scientific">Robinsoniella peoriensis</name>
    <dbReference type="NCBI Taxonomy" id="180332"/>
    <lineage>
        <taxon>Bacteria</taxon>
        <taxon>Bacillati</taxon>
        <taxon>Bacillota</taxon>
        <taxon>Clostridia</taxon>
        <taxon>Lachnospirales</taxon>
        <taxon>Lachnospiraceae</taxon>
        <taxon>Robinsoniella</taxon>
    </lineage>
</organism>
<gene>
    <name evidence="8" type="primary">aroK_2</name>
    <name evidence="7" type="synonym">aroK</name>
    <name evidence="8" type="ORF">DSM106044_02882</name>
</gene>
<dbReference type="GO" id="GO:0009423">
    <property type="term" value="P:chorismate biosynthetic process"/>
    <property type="evidence" value="ECO:0007669"/>
    <property type="project" value="UniProtKB-UniRule"/>
</dbReference>
<keyword evidence="6 7" id="KW-0057">Aromatic amino acid biosynthesis</keyword>
<accession>A0A4U8Q5T4</accession>
<dbReference type="InterPro" id="IPR031322">
    <property type="entry name" value="Shikimate/glucono_kinase"/>
</dbReference>
<dbReference type="PRINTS" id="PR01100">
    <property type="entry name" value="SHIKIMTKNASE"/>
</dbReference>
<dbReference type="GO" id="GO:0005829">
    <property type="term" value="C:cytosol"/>
    <property type="evidence" value="ECO:0007669"/>
    <property type="project" value="TreeGrafter"/>
</dbReference>
<comment type="similarity">
    <text evidence="7">Belongs to the shikimate kinase family.</text>
</comment>
<keyword evidence="2 7" id="KW-0808">Transferase</keyword>
<dbReference type="GO" id="GO:0009073">
    <property type="term" value="P:aromatic amino acid family biosynthetic process"/>
    <property type="evidence" value="ECO:0007669"/>
    <property type="project" value="UniProtKB-KW"/>
</dbReference>
<evidence type="ECO:0000256" key="3">
    <source>
        <dbReference type="ARBA" id="ARBA00022741"/>
    </source>
</evidence>
<dbReference type="GO" id="GO:0008652">
    <property type="term" value="P:amino acid biosynthetic process"/>
    <property type="evidence" value="ECO:0007669"/>
    <property type="project" value="UniProtKB-KW"/>
</dbReference>
<dbReference type="InterPro" id="IPR000623">
    <property type="entry name" value="Shikimate_kinase/TSH1"/>
</dbReference>
<dbReference type="OrthoDB" id="9800332at2"/>
<reference evidence="8 9" key="1">
    <citation type="journal article" date="2019" name="Anaerobe">
        <title>Detection of Robinsoniella peoriensis in multiple bone samples of a trauma patient.</title>
        <authorList>
            <person name="Schrottner P."/>
            <person name="Hartwich K."/>
            <person name="Bunk B."/>
            <person name="Schober I."/>
            <person name="Helbig S."/>
            <person name="Rudolph W.W."/>
            <person name="Gunzer F."/>
        </authorList>
    </citation>
    <scope>NUCLEOTIDE SEQUENCE [LARGE SCALE GENOMIC DNA]</scope>
    <source>
        <strain evidence="8 9">DSM 106044</strain>
    </source>
</reference>
<dbReference type="PANTHER" id="PTHR21087:SF16">
    <property type="entry name" value="SHIKIMATE KINASE 1, CHLOROPLASTIC"/>
    <property type="match status" value="1"/>
</dbReference>
<feature type="binding site" evidence="7">
    <location>
        <position position="133"/>
    </location>
    <ligand>
        <name>substrate</name>
    </ligand>
</feature>
<dbReference type="CDD" id="cd00464">
    <property type="entry name" value="SK"/>
    <property type="match status" value="1"/>
</dbReference>
<evidence type="ECO:0000256" key="7">
    <source>
        <dbReference type="HAMAP-Rule" id="MF_00109"/>
    </source>
</evidence>
<dbReference type="EMBL" id="QGQD01000057">
    <property type="protein sequence ID" value="TLD00215.1"/>
    <property type="molecule type" value="Genomic_DNA"/>
</dbReference>
<dbReference type="EC" id="2.7.1.71" evidence="7"/>
<comment type="subcellular location">
    <subcellularLocation>
        <location evidence="7">Cytoplasm</location>
    </subcellularLocation>
</comment>
<feature type="binding site" evidence="7">
    <location>
        <begin position="11"/>
        <end position="16"/>
    </location>
    <ligand>
        <name>ATP</name>
        <dbReference type="ChEBI" id="CHEBI:30616"/>
    </ligand>
</feature>
<dbReference type="STRING" id="180332.GCA_000797495_05117"/>
<protein>
    <recommendedName>
        <fullName evidence="7">Shikimate kinase</fullName>
        <shortName evidence="7">SK</shortName>
        <ecNumber evidence="7">2.7.1.71</ecNumber>
    </recommendedName>
</protein>
<dbReference type="Pfam" id="PF01202">
    <property type="entry name" value="SKI"/>
    <property type="match status" value="1"/>
</dbReference>
<comment type="subunit">
    <text evidence="7">Monomer.</text>
</comment>
<feature type="binding site" evidence="7">
    <location>
        <position position="33"/>
    </location>
    <ligand>
        <name>substrate</name>
    </ligand>
</feature>
<feature type="binding site" evidence="7">
    <location>
        <position position="15"/>
    </location>
    <ligand>
        <name>Mg(2+)</name>
        <dbReference type="ChEBI" id="CHEBI:18420"/>
    </ligand>
</feature>
<dbReference type="Gene3D" id="3.40.50.300">
    <property type="entry name" value="P-loop containing nucleotide triphosphate hydrolases"/>
    <property type="match status" value="1"/>
</dbReference>
<comment type="catalytic activity">
    <reaction evidence="7">
        <text>shikimate + ATP = 3-phosphoshikimate + ADP + H(+)</text>
        <dbReference type="Rhea" id="RHEA:13121"/>
        <dbReference type="ChEBI" id="CHEBI:15378"/>
        <dbReference type="ChEBI" id="CHEBI:30616"/>
        <dbReference type="ChEBI" id="CHEBI:36208"/>
        <dbReference type="ChEBI" id="CHEBI:145989"/>
        <dbReference type="ChEBI" id="CHEBI:456216"/>
        <dbReference type="EC" id="2.7.1.71"/>
    </reaction>
</comment>